<dbReference type="Pfam" id="PF14033">
    <property type="entry name" value="DUF4246"/>
    <property type="match status" value="1"/>
</dbReference>
<evidence type="ECO:0000313" key="3">
    <source>
        <dbReference type="EMBL" id="RXW14624.1"/>
    </source>
</evidence>
<dbReference type="Proteomes" id="UP000290288">
    <property type="component" value="Unassembled WGS sequence"/>
</dbReference>
<feature type="domain" description="DUF4246" evidence="2">
    <location>
        <begin position="139"/>
        <end position="224"/>
    </location>
</feature>
<dbReference type="PANTHER" id="PTHR33119">
    <property type="entry name" value="IFI3P"/>
    <property type="match status" value="1"/>
</dbReference>
<accession>A0A4Q2D852</accession>
<comment type="caution">
    <text evidence="3">The sequence shown here is derived from an EMBL/GenBank/DDBJ whole genome shotgun (WGS) entry which is preliminary data.</text>
</comment>
<dbReference type="OrthoDB" id="415532at2759"/>
<organism evidence="3 4">
    <name type="scientific">Candolleomyces aberdarensis</name>
    <dbReference type="NCBI Taxonomy" id="2316362"/>
    <lineage>
        <taxon>Eukaryota</taxon>
        <taxon>Fungi</taxon>
        <taxon>Dikarya</taxon>
        <taxon>Basidiomycota</taxon>
        <taxon>Agaricomycotina</taxon>
        <taxon>Agaricomycetes</taxon>
        <taxon>Agaricomycetidae</taxon>
        <taxon>Agaricales</taxon>
        <taxon>Agaricineae</taxon>
        <taxon>Psathyrellaceae</taxon>
        <taxon>Candolleomyces</taxon>
    </lineage>
</organism>
<name>A0A4Q2D852_9AGAR</name>
<dbReference type="PANTHER" id="PTHR33119:SF1">
    <property type="entry name" value="FE2OG DIOXYGENASE DOMAIN-CONTAINING PROTEIN"/>
    <property type="match status" value="1"/>
</dbReference>
<feature type="compositionally biased region" description="Polar residues" evidence="1">
    <location>
        <begin position="133"/>
        <end position="153"/>
    </location>
</feature>
<sequence length="294" mass="32232">MLTYRASCGGAPCSEFNFTKASASRQLTTLSVTRSSLSTSPKSGIGGSGAGVPTKDELVLLPGAYSDNAAGILVRNVFDNRLFNSRFPGPPVSRLAGTAAPPRTNTSAPLRSTSQILTWHSVKLSLTKRRHVSTMSKTTTPGSEQFSGASTTSRRFRRRGAAKTIEGRLITFPNILRHGVERFKLADRTKPGHMKIVALFLIDPNVRIICPASVPCQRLDWWREANLTQVPPNGSPSLLESPPVGVQDQVFEQVQELSISLQEAKESRLKLVRERRNFSLDNQRVLEGRTFSLC</sequence>
<evidence type="ECO:0000313" key="4">
    <source>
        <dbReference type="Proteomes" id="UP000290288"/>
    </source>
</evidence>
<gene>
    <name evidence="3" type="ORF">EST38_g11231</name>
</gene>
<dbReference type="EMBL" id="SDEE01000672">
    <property type="protein sequence ID" value="RXW14624.1"/>
    <property type="molecule type" value="Genomic_DNA"/>
</dbReference>
<evidence type="ECO:0000256" key="1">
    <source>
        <dbReference type="SAM" id="MobiDB-lite"/>
    </source>
</evidence>
<dbReference type="AlphaFoldDB" id="A0A4Q2D852"/>
<evidence type="ECO:0000259" key="2">
    <source>
        <dbReference type="Pfam" id="PF14033"/>
    </source>
</evidence>
<protein>
    <recommendedName>
        <fullName evidence="2">DUF4246 domain-containing protein</fullName>
    </recommendedName>
</protein>
<reference evidence="3 4" key="1">
    <citation type="submission" date="2019-01" db="EMBL/GenBank/DDBJ databases">
        <title>Draft genome sequence of Psathyrella aberdarensis IHI B618.</title>
        <authorList>
            <person name="Buettner E."/>
            <person name="Kellner H."/>
        </authorList>
    </citation>
    <scope>NUCLEOTIDE SEQUENCE [LARGE SCALE GENOMIC DNA]</scope>
    <source>
        <strain evidence="3 4">IHI B618</strain>
    </source>
</reference>
<dbReference type="InterPro" id="IPR049192">
    <property type="entry name" value="DUF4246_C"/>
</dbReference>
<dbReference type="InterPro" id="IPR025340">
    <property type="entry name" value="DUF4246"/>
</dbReference>
<keyword evidence="4" id="KW-1185">Reference proteome</keyword>
<dbReference type="STRING" id="2316362.A0A4Q2D852"/>
<proteinExistence type="predicted"/>
<feature type="region of interest" description="Disordered" evidence="1">
    <location>
        <begin position="130"/>
        <end position="157"/>
    </location>
</feature>